<dbReference type="GO" id="GO:0000175">
    <property type="term" value="F:3'-5'-RNA exonuclease activity"/>
    <property type="evidence" value="ECO:0007669"/>
    <property type="project" value="UniProtKB-UniRule"/>
</dbReference>
<keyword evidence="4 6" id="KW-0819">tRNA processing</keyword>
<keyword evidence="3 6" id="KW-0820">tRNA-binding</keyword>
<dbReference type="InterPro" id="IPR001247">
    <property type="entry name" value="ExoRNase_PH_dom1"/>
</dbReference>
<dbReference type="InterPro" id="IPR027408">
    <property type="entry name" value="PNPase/RNase_PH_dom_sf"/>
</dbReference>
<dbReference type="Gene3D" id="3.30.230.70">
    <property type="entry name" value="GHMP Kinase, N-terminal domain"/>
    <property type="match status" value="1"/>
</dbReference>
<proteinExistence type="inferred from homology"/>
<dbReference type="InterPro" id="IPR018336">
    <property type="entry name" value="RNase_PH_CS"/>
</dbReference>
<evidence type="ECO:0000259" key="7">
    <source>
        <dbReference type="Pfam" id="PF01138"/>
    </source>
</evidence>
<dbReference type="EMBL" id="QNBD01000323">
    <property type="protein sequence ID" value="RKX67748.1"/>
    <property type="molecule type" value="Genomic_DNA"/>
</dbReference>
<dbReference type="PROSITE" id="PS01277">
    <property type="entry name" value="RIBONUCLEASE_PH"/>
    <property type="match status" value="1"/>
</dbReference>
<gene>
    <name evidence="6" type="primary">rph</name>
    <name evidence="9" type="ORF">DRP43_06280</name>
</gene>
<dbReference type="Pfam" id="PF03725">
    <property type="entry name" value="RNase_PH_C"/>
    <property type="match status" value="1"/>
</dbReference>
<dbReference type="NCBIfam" id="TIGR01966">
    <property type="entry name" value="RNasePH"/>
    <property type="match status" value="1"/>
</dbReference>
<accession>A0A660SAD4</accession>
<keyword evidence="2 6" id="KW-0698">rRNA processing</keyword>
<dbReference type="InterPro" id="IPR015847">
    <property type="entry name" value="ExoRNase_PH_dom2"/>
</dbReference>
<comment type="similarity">
    <text evidence="1 6">Belongs to the RNase PH family.</text>
</comment>
<dbReference type="Pfam" id="PF01138">
    <property type="entry name" value="RNase_PH"/>
    <property type="match status" value="1"/>
</dbReference>
<dbReference type="InterPro" id="IPR036345">
    <property type="entry name" value="ExoRNase_PH_dom2_sf"/>
</dbReference>
<dbReference type="InterPro" id="IPR002381">
    <property type="entry name" value="RNase_PH_bac-type"/>
</dbReference>
<dbReference type="SUPFAM" id="SSF55666">
    <property type="entry name" value="Ribonuclease PH domain 2-like"/>
    <property type="match status" value="1"/>
</dbReference>
<evidence type="ECO:0000256" key="4">
    <source>
        <dbReference type="ARBA" id="ARBA00022694"/>
    </source>
</evidence>
<evidence type="ECO:0000256" key="6">
    <source>
        <dbReference type="HAMAP-Rule" id="MF_00564"/>
    </source>
</evidence>
<sequence>MRTDKRANNELRGITFQTGYIKDEKASCLVKFGNTHLLVTATAINSVPTYVTEGGWITAEYGMLPRSSPQRILRERKGISGRSTEIQRLIGRALRISCDLKKLPGITIIIDADVLQADGGTRTAAITGGFIVLYIKLKELLANNRIKHFPIKRYIASISAGIKNGEIFLDLNYIEDSNVDVDLNLVMDEKGAIIEIQGTAERDVLSENQLIDMIEIMKNGISKIIKIQQNVLENNGWK</sequence>
<reference evidence="9 10" key="1">
    <citation type="submission" date="2018-06" db="EMBL/GenBank/DDBJ databases">
        <title>Extensive metabolic versatility and redundancy in microbially diverse, dynamic hydrothermal sediments.</title>
        <authorList>
            <person name="Dombrowski N."/>
            <person name="Teske A."/>
            <person name="Baker B.J."/>
        </authorList>
    </citation>
    <scope>NUCLEOTIDE SEQUENCE [LARGE SCALE GENOMIC DNA]</scope>
    <source>
        <strain evidence="9">B10_G13</strain>
    </source>
</reference>
<dbReference type="SUPFAM" id="SSF54211">
    <property type="entry name" value="Ribosomal protein S5 domain 2-like"/>
    <property type="match status" value="1"/>
</dbReference>
<keyword evidence="6 9" id="KW-0808">Transferase</keyword>
<organism evidence="9 10">
    <name type="scientific">candidate division TA06 bacterium</name>
    <dbReference type="NCBI Taxonomy" id="2250710"/>
    <lineage>
        <taxon>Bacteria</taxon>
        <taxon>Bacteria division TA06</taxon>
    </lineage>
</organism>
<dbReference type="AlphaFoldDB" id="A0A660SAD4"/>
<dbReference type="HAMAP" id="MF_00564">
    <property type="entry name" value="RNase_PH"/>
    <property type="match status" value="1"/>
</dbReference>
<feature type="domain" description="Exoribonuclease phosphorolytic" evidence="8">
    <location>
        <begin position="154"/>
        <end position="219"/>
    </location>
</feature>
<dbReference type="GO" id="GO:0016075">
    <property type="term" value="P:rRNA catabolic process"/>
    <property type="evidence" value="ECO:0007669"/>
    <property type="project" value="UniProtKB-UniRule"/>
</dbReference>
<dbReference type="GO" id="GO:0006364">
    <property type="term" value="P:rRNA processing"/>
    <property type="evidence" value="ECO:0007669"/>
    <property type="project" value="UniProtKB-KW"/>
</dbReference>
<dbReference type="GO" id="GO:0008033">
    <property type="term" value="P:tRNA processing"/>
    <property type="evidence" value="ECO:0007669"/>
    <property type="project" value="UniProtKB-UniRule"/>
</dbReference>
<name>A0A660SAD4_UNCT6</name>
<comment type="function">
    <text evidence="6">Phosphorolytic 3'-5' exoribonuclease that plays an important role in tRNA 3'-end maturation. Removes nucleotide residues following the 3'-CCA terminus of tRNAs; can also add nucleotides to the ends of RNA molecules by using nucleoside diphosphates as substrates, but this may not be physiologically important. Probably plays a role in initiation of 16S rRNA degradation (leading to ribosome degradation) during starvation.</text>
</comment>
<dbReference type="PANTHER" id="PTHR11953">
    <property type="entry name" value="EXOSOME COMPLEX COMPONENT"/>
    <property type="match status" value="1"/>
</dbReference>
<comment type="catalytic activity">
    <reaction evidence="6">
        <text>tRNA(n+1) + phosphate = tRNA(n) + a ribonucleoside 5'-diphosphate</text>
        <dbReference type="Rhea" id="RHEA:10628"/>
        <dbReference type="Rhea" id="RHEA-COMP:17343"/>
        <dbReference type="Rhea" id="RHEA-COMP:17344"/>
        <dbReference type="ChEBI" id="CHEBI:43474"/>
        <dbReference type="ChEBI" id="CHEBI:57930"/>
        <dbReference type="ChEBI" id="CHEBI:173114"/>
        <dbReference type="EC" id="2.7.7.56"/>
    </reaction>
</comment>
<evidence type="ECO:0000256" key="5">
    <source>
        <dbReference type="ARBA" id="ARBA00022884"/>
    </source>
</evidence>
<dbReference type="InterPro" id="IPR020568">
    <property type="entry name" value="Ribosomal_Su5_D2-typ_SF"/>
</dbReference>
<comment type="subunit">
    <text evidence="6">Homohexameric ring arranged as a trimer of dimers.</text>
</comment>
<evidence type="ECO:0000256" key="3">
    <source>
        <dbReference type="ARBA" id="ARBA00022555"/>
    </source>
</evidence>
<evidence type="ECO:0000313" key="9">
    <source>
        <dbReference type="EMBL" id="RKX67748.1"/>
    </source>
</evidence>
<evidence type="ECO:0000256" key="2">
    <source>
        <dbReference type="ARBA" id="ARBA00022552"/>
    </source>
</evidence>
<evidence type="ECO:0000256" key="1">
    <source>
        <dbReference type="ARBA" id="ARBA00006678"/>
    </source>
</evidence>
<protein>
    <recommendedName>
        <fullName evidence="6">Ribonuclease PH</fullName>
        <shortName evidence="6">RNase PH</shortName>
        <ecNumber evidence="6">2.7.7.56</ecNumber>
    </recommendedName>
    <alternativeName>
        <fullName evidence="6">tRNA nucleotidyltransferase</fullName>
    </alternativeName>
</protein>
<dbReference type="GO" id="GO:0009022">
    <property type="term" value="F:tRNA nucleotidyltransferase activity"/>
    <property type="evidence" value="ECO:0007669"/>
    <property type="project" value="UniProtKB-UniRule"/>
</dbReference>
<keyword evidence="6 9" id="KW-0548">Nucleotidyltransferase</keyword>
<feature type="binding site" evidence="6">
    <location>
        <begin position="120"/>
        <end position="122"/>
    </location>
    <ligand>
        <name>phosphate</name>
        <dbReference type="ChEBI" id="CHEBI:43474"/>
        <note>substrate</note>
    </ligand>
</feature>
<feature type="binding site" evidence="6">
    <location>
        <position position="82"/>
    </location>
    <ligand>
        <name>phosphate</name>
        <dbReference type="ChEBI" id="CHEBI:43474"/>
        <note>substrate</note>
    </ligand>
</feature>
<evidence type="ECO:0000259" key="8">
    <source>
        <dbReference type="Pfam" id="PF03725"/>
    </source>
</evidence>
<comment type="caution">
    <text evidence="9">The sequence shown here is derived from an EMBL/GenBank/DDBJ whole genome shotgun (WGS) entry which is preliminary data.</text>
</comment>
<dbReference type="InterPro" id="IPR050080">
    <property type="entry name" value="RNase_PH"/>
</dbReference>
<dbReference type="EC" id="2.7.7.56" evidence="6"/>
<feature type="domain" description="Exoribonuclease phosphorolytic" evidence="7">
    <location>
        <begin position="10"/>
        <end position="131"/>
    </location>
</feature>
<keyword evidence="5" id="KW-0694">RNA-binding</keyword>
<dbReference type="Proteomes" id="UP000271125">
    <property type="component" value="Unassembled WGS sequence"/>
</dbReference>
<dbReference type="GO" id="GO:0000049">
    <property type="term" value="F:tRNA binding"/>
    <property type="evidence" value="ECO:0007669"/>
    <property type="project" value="UniProtKB-UniRule"/>
</dbReference>
<dbReference type="PANTHER" id="PTHR11953:SF0">
    <property type="entry name" value="EXOSOME COMPLEX COMPONENT RRP41"/>
    <property type="match status" value="1"/>
</dbReference>
<evidence type="ECO:0000313" key="10">
    <source>
        <dbReference type="Proteomes" id="UP000271125"/>
    </source>
</evidence>